<dbReference type="EC" id="1.1.1.34" evidence="2"/>
<dbReference type="Gene3D" id="3.90.770.10">
    <property type="entry name" value="3-hydroxy-3-methylglutaryl-coenzyme A Reductase, Chain A, domain 2"/>
    <property type="match status" value="1"/>
</dbReference>
<dbReference type="InterPro" id="IPR023074">
    <property type="entry name" value="HMG_CoA_Rdtase_cat_sf"/>
</dbReference>
<dbReference type="RefSeq" id="WP_386074855.1">
    <property type="nucleotide sequence ID" value="NZ_JBHTJT010000021.1"/>
</dbReference>
<dbReference type="InterPro" id="IPR004554">
    <property type="entry name" value="HMG_CoA_Rdtase_eu_arc"/>
</dbReference>
<protein>
    <recommendedName>
        <fullName evidence="2">hydroxymethylglutaryl-CoA reductase (NADPH)</fullName>
        <ecNumber evidence="2">1.1.1.34</ecNumber>
    </recommendedName>
</protein>
<keyword evidence="3" id="KW-0521">NADP</keyword>
<evidence type="ECO:0000256" key="4">
    <source>
        <dbReference type="ARBA" id="ARBA00023002"/>
    </source>
</evidence>
<organism evidence="5 6">
    <name type="scientific">Tropicimonas aquimaris</name>
    <dbReference type="NCBI Taxonomy" id="914152"/>
    <lineage>
        <taxon>Bacteria</taxon>
        <taxon>Pseudomonadati</taxon>
        <taxon>Pseudomonadota</taxon>
        <taxon>Alphaproteobacteria</taxon>
        <taxon>Rhodobacterales</taxon>
        <taxon>Roseobacteraceae</taxon>
        <taxon>Tropicimonas</taxon>
    </lineage>
</organism>
<dbReference type="SUPFAM" id="SSF56542">
    <property type="entry name" value="Substrate-binding domain of HMG-CoA reductase"/>
    <property type="match status" value="1"/>
</dbReference>
<evidence type="ECO:0000313" key="5">
    <source>
        <dbReference type="EMBL" id="MFD0980447.1"/>
    </source>
</evidence>
<dbReference type="Proteomes" id="UP001597108">
    <property type="component" value="Unassembled WGS sequence"/>
</dbReference>
<accession>A0ABW3IS84</accession>
<dbReference type="PROSITE" id="PS00318">
    <property type="entry name" value="HMG_COA_REDUCTASE_2"/>
    <property type="match status" value="1"/>
</dbReference>
<comment type="caution">
    <text evidence="5">The sequence shown here is derived from an EMBL/GenBank/DDBJ whole genome shotgun (WGS) entry which is preliminary data.</text>
</comment>
<proteinExistence type="inferred from homology"/>
<dbReference type="InterPro" id="IPR002202">
    <property type="entry name" value="HMG_CoA_Rdtase"/>
</dbReference>
<dbReference type="SUPFAM" id="SSF55035">
    <property type="entry name" value="NAD-binding domain of HMG-CoA reductase"/>
    <property type="match status" value="1"/>
</dbReference>
<comment type="similarity">
    <text evidence="1">Belongs to the HMG-CoA reductase family.</text>
</comment>
<gene>
    <name evidence="5" type="ORF">ACFQ2S_12380</name>
</gene>
<evidence type="ECO:0000313" key="6">
    <source>
        <dbReference type="Proteomes" id="UP001597108"/>
    </source>
</evidence>
<dbReference type="InterPro" id="IPR009029">
    <property type="entry name" value="HMG_CoA_Rdtase_sub-bd_dom_sf"/>
</dbReference>
<reference evidence="6" key="1">
    <citation type="journal article" date="2019" name="Int. J. Syst. Evol. Microbiol.">
        <title>The Global Catalogue of Microorganisms (GCM) 10K type strain sequencing project: providing services to taxonomists for standard genome sequencing and annotation.</title>
        <authorList>
            <consortium name="The Broad Institute Genomics Platform"/>
            <consortium name="The Broad Institute Genome Sequencing Center for Infectious Disease"/>
            <person name="Wu L."/>
            <person name="Ma J."/>
        </authorList>
    </citation>
    <scope>NUCLEOTIDE SEQUENCE [LARGE SCALE GENOMIC DNA]</scope>
    <source>
        <strain evidence="6">CCUG 60524</strain>
    </source>
</reference>
<dbReference type="PRINTS" id="PR00071">
    <property type="entry name" value="HMGCOARDTASE"/>
</dbReference>
<dbReference type="PROSITE" id="PS50065">
    <property type="entry name" value="HMG_COA_REDUCTASE_4"/>
    <property type="match status" value="1"/>
</dbReference>
<sequence>MIVPNHVLEMMQRVRELYFRQGREERMLPSDAALSRFRGAQSASAESIRGLWEALRGQGHAPPESEAVLADPETLANAERYSTNIENMIGTVKLPVGVVGPLRVRGLHADGDFHLPLATTEAALVASYARGAWAATRAGGISTAVLYEGVLRTPAFVFESLLDAGRFVEWAVSHVERLKAAAEATTSHGKLVSLEPVIDNNVVFLLCRYTTGEAAGQNMVTIATEALGKAAVAECPTKPLRWYVEGNFSGDKKATSLGTITGRGRKVSASVILPPEVVRSVLRTDIDAMLDYGRVAGLGALLSGQFGAQAHYANALAAFYIATGQDAACVAESAVGFTRMERREGGIFCSVTMPNILVGTVGGGTRLPSQRAALNLVGLEGPGSAAALAEVTAALCLCGEISIVAAMAAGHFASAHDKLARKR</sequence>
<dbReference type="CDD" id="cd00643">
    <property type="entry name" value="HMG-CoA_reductase_classI"/>
    <property type="match status" value="1"/>
</dbReference>
<dbReference type="InterPro" id="IPR009023">
    <property type="entry name" value="HMG_CoA_Rdtase_NAD(P)-bd_sf"/>
</dbReference>
<dbReference type="PANTHER" id="PTHR10572">
    <property type="entry name" value="3-HYDROXY-3-METHYLGLUTARYL-COENZYME A REDUCTASE"/>
    <property type="match status" value="1"/>
</dbReference>
<evidence type="ECO:0000256" key="3">
    <source>
        <dbReference type="ARBA" id="ARBA00022857"/>
    </source>
</evidence>
<keyword evidence="4" id="KW-0560">Oxidoreductase</keyword>
<dbReference type="Gene3D" id="3.30.70.420">
    <property type="entry name" value="Hydroxymethylglutaryl-CoA reductase, class I/II, NAD/NADP-binding domain"/>
    <property type="match status" value="1"/>
</dbReference>
<evidence type="ECO:0000256" key="1">
    <source>
        <dbReference type="ARBA" id="ARBA00007661"/>
    </source>
</evidence>
<evidence type="ECO:0000256" key="2">
    <source>
        <dbReference type="ARBA" id="ARBA00012999"/>
    </source>
</evidence>
<dbReference type="Pfam" id="PF00368">
    <property type="entry name" value="HMG-CoA_red"/>
    <property type="match status" value="1"/>
</dbReference>
<keyword evidence="6" id="KW-1185">Reference proteome</keyword>
<name>A0ABW3IS84_9RHOB</name>
<dbReference type="EMBL" id="JBHTJT010000021">
    <property type="protein sequence ID" value="MFD0980447.1"/>
    <property type="molecule type" value="Genomic_DNA"/>
</dbReference>
<dbReference type="PANTHER" id="PTHR10572:SF24">
    <property type="entry name" value="3-HYDROXY-3-METHYLGLUTARYL-COENZYME A REDUCTASE"/>
    <property type="match status" value="1"/>
</dbReference>
<dbReference type="InterPro" id="IPR023076">
    <property type="entry name" value="HMG_CoA_Rdtase_CS"/>
</dbReference>